<feature type="region of interest" description="Disordered" evidence="2">
    <location>
        <begin position="61"/>
        <end position="154"/>
    </location>
</feature>
<feature type="coiled-coil region" evidence="1">
    <location>
        <begin position="9"/>
        <end position="43"/>
    </location>
</feature>
<dbReference type="Proteomes" id="UP000242450">
    <property type="component" value="Chromosome 11"/>
</dbReference>
<dbReference type="PANTHER" id="PTHR14559">
    <property type="entry name" value="CASPASE RECRUITMENT DOMAIN FAMILY"/>
    <property type="match status" value="1"/>
</dbReference>
<dbReference type="EMBL" id="MKHE01000011">
    <property type="protein sequence ID" value="OWK10664.1"/>
    <property type="molecule type" value="Genomic_DNA"/>
</dbReference>
<dbReference type="AlphaFoldDB" id="A0A212CXR6"/>
<dbReference type="GO" id="GO:0005737">
    <property type="term" value="C:cytoplasm"/>
    <property type="evidence" value="ECO:0007669"/>
    <property type="project" value="TreeGrafter"/>
</dbReference>
<keyword evidence="4" id="KW-1185">Reference proteome</keyword>
<sequence length="154" mass="17617">MREELHAQHARSLQDKDTLRKQVRELSEKVDELQLQLFQREGQLLAMEGKLPRQQLDVLILSSDLEDSSPRNSQESPEQPSVAQQEEQLSLTPEDAGLNGREPPEKEKGRRRLKESFENYRRKRALRKMQHGARQGEADGENTTGSDNTDTEGA</sequence>
<feature type="compositionally biased region" description="Basic and acidic residues" evidence="2">
    <location>
        <begin position="102"/>
        <end position="120"/>
    </location>
</feature>
<accession>A0A212CXR6</accession>
<proteinExistence type="predicted"/>
<dbReference type="GO" id="GO:0050700">
    <property type="term" value="F:CARD domain binding"/>
    <property type="evidence" value="ECO:0007669"/>
    <property type="project" value="TreeGrafter"/>
</dbReference>
<evidence type="ECO:0000256" key="2">
    <source>
        <dbReference type="SAM" id="MobiDB-lite"/>
    </source>
</evidence>
<evidence type="ECO:0000313" key="4">
    <source>
        <dbReference type="Proteomes" id="UP000242450"/>
    </source>
</evidence>
<evidence type="ECO:0000256" key="1">
    <source>
        <dbReference type="SAM" id="Coils"/>
    </source>
</evidence>
<dbReference type="PANTHER" id="PTHR14559:SF3">
    <property type="entry name" value="CASPASE RECRUITMENT DOMAIN-CONTAINING PROTEIN 9"/>
    <property type="match status" value="1"/>
</dbReference>
<comment type="caution">
    <text evidence="3">The sequence shown here is derived from an EMBL/GenBank/DDBJ whole genome shotgun (WGS) entry which is preliminary data.</text>
</comment>
<reference evidence="3 4" key="1">
    <citation type="journal article" date="2018" name="Mol. Genet. Genomics">
        <title>The red deer Cervus elaphus genome CerEla1.0: sequencing, annotating, genes, and chromosomes.</title>
        <authorList>
            <person name="Bana N.A."/>
            <person name="Nyiri A."/>
            <person name="Nagy J."/>
            <person name="Frank K."/>
            <person name="Nagy T."/>
            <person name="Steger V."/>
            <person name="Schiller M."/>
            <person name="Lakatos P."/>
            <person name="Sugar L."/>
            <person name="Horn P."/>
            <person name="Barta E."/>
            <person name="Orosz L."/>
        </authorList>
    </citation>
    <scope>NUCLEOTIDE SEQUENCE [LARGE SCALE GENOMIC DNA]</scope>
    <source>
        <strain evidence="3">Hungarian</strain>
    </source>
</reference>
<dbReference type="GO" id="GO:0043123">
    <property type="term" value="P:positive regulation of canonical NF-kappaB signal transduction"/>
    <property type="evidence" value="ECO:0007669"/>
    <property type="project" value="TreeGrafter"/>
</dbReference>
<gene>
    <name evidence="3" type="ORF">Celaphus_00005090</name>
</gene>
<keyword evidence="1" id="KW-0175">Coiled coil</keyword>
<dbReference type="OrthoDB" id="8868836at2759"/>
<organism evidence="3 4">
    <name type="scientific">Cervus elaphus hippelaphus</name>
    <name type="common">European red deer</name>
    <dbReference type="NCBI Taxonomy" id="46360"/>
    <lineage>
        <taxon>Eukaryota</taxon>
        <taxon>Metazoa</taxon>
        <taxon>Chordata</taxon>
        <taxon>Craniata</taxon>
        <taxon>Vertebrata</taxon>
        <taxon>Euteleostomi</taxon>
        <taxon>Mammalia</taxon>
        <taxon>Eutheria</taxon>
        <taxon>Laurasiatheria</taxon>
        <taxon>Artiodactyla</taxon>
        <taxon>Ruminantia</taxon>
        <taxon>Pecora</taxon>
        <taxon>Cervidae</taxon>
        <taxon>Cervinae</taxon>
        <taxon>Cervus</taxon>
    </lineage>
</organism>
<feature type="compositionally biased region" description="Polar residues" evidence="2">
    <location>
        <begin position="70"/>
        <end position="91"/>
    </location>
</feature>
<protein>
    <submittedName>
        <fullName evidence="3">CARD9</fullName>
    </submittedName>
</protein>
<name>A0A212CXR6_CEREH</name>
<evidence type="ECO:0000313" key="3">
    <source>
        <dbReference type="EMBL" id="OWK10664.1"/>
    </source>
</evidence>
<feature type="compositionally biased region" description="Basic residues" evidence="2">
    <location>
        <begin position="121"/>
        <end position="131"/>
    </location>
</feature>